<gene>
    <name evidence="2" type="ORF">HNQ61_005652</name>
</gene>
<proteinExistence type="predicted"/>
<dbReference type="Proteomes" id="UP000582837">
    <property type="component" value="Unassembled WGS sequence"/>
</dbReference>
<comment type="caution">
    <text evidence="2">The sequence shown here is derived from an EMBL/GenBank/DDBJ whole genome shotgun (WGS) entry which is preliminary data.</text>
</comment>
<dbReference type="EMBL" id="JACHIA010000035">
    <property type="protein sequence ID" value="MBB6073971.1"/>
    <property type="molecule type" value="Genomic_DNA"/>
</dbReference>
<protein>
    <submittedName>
        <fullName evidence="2">Uncharacterized protein</fullName>
    </submittedName>
</protein>
<name>A0A841H736_9BACT</name>
<feature type="compositionally biased region" description="Basic and acidic residues" evidence="1">
    <location>
        <begin position="40"/>
        <end position="56"/>
    </location>
</feature>
<feature type="region of interest" description="Disordered" evidence="1">
    <location>
        <begin position="29"/>
        <end position="75"/>
    </location>
</feature>
<evidence type="ECO:0000256" key="1">
    <source>
        <dbReference type="SAM" id="MobiDB-lite"/>
    </source>
</evidence>
<evidence type="ECO:0000313" key="2">
    <source>
        <dbReference type="EMBL" id="MBB6073971.1"/>
    </source>
</evidence>
<organism evidence="2 3">
    <name type="scientific">Longimicrobium terrae</name>
    <dbReference type="NCBI Taxonomy" id="1639882"/>
    <lineage>
        <taxon>Bacteria</taxon>
        <taxon>Pseudomonadati</taxon>
        <taxon>Gemmatimonadota</taxon>
        <taxon>Longimicrobiia</taxon>
        <taxon>Longimicrobiales</taxon>
        <taxon>Longimicrobiaceae</taxon>
        <taxon>Longimicrobium</taxon>
    </lineage>
</organism>
<evidence type="ECO:0000313" key="3">
    <source>
        <dbReference type="Proteomes" id="UP000582837"/>
    </source>
</evidence>
<accession>A0A841H736</accession>
<dbReference type="AlphaFoldDB" id="A0A841H736"/>
<reference evidence="2 3" key="1">
    <citation type="submission" date="2020-08" db="EMBL/GenBank/DDBJ databases">
        <title>Genomic Encyclopedia of Type Strains, Phase IV (KMG-IV): sequencing the most valuable type-strain genomes for metagenomic binning, comparative biology and taxonomic classification.</title>
        <authorList>
            <person name="Goeker M."/>
        </authorList>
    </citation>
    <scope>NUCLEOTIDE SEQUENCE [LARGE SCALE GENOMIC DNA]</scope>
    <source>
        <strain evidence="2 3">DSM 29007</strain>
    </source>
</reference>
<keyword evidence="3" id="KW-1185">Reference proteome</keyword>
<sequence>MAGRERPRLSLSGPLLSCASPTAVARSFDVAPRSGATDGPARRSAQDDRPLRDPAMHGRPRRFNRNAPKPRMQSAEADFVLFQRRIHSLLEGGNAVRWVTDKG</sequence>